<reference evidence="2" key="1">
    <citation type="journal article" date="2012" name="Nat. Biotechnol.">
        <title>Reference genome sequence of the model plant Setaria.</title>
        <authorList>
            <person name="Bennetzen J.L."/>
            <person name="Schmutz J."/>
            <person name="Wang H."/>
            <person name="Percifield R."/>
            <person name="Hawkins J."/>
            <person name="Pontaroli A.C."/>
            <person name="Estep M."/>
            <person name="Feng L."/>
            <person name="Vaughn J.N."/>
            <person name="Grimwood J."/>
            <person name="Jenkins J."/>
            <person name="Barry K."/>
            <person name="Lindquist E."/>
            <person name="Hellsten U."/>
            <person name="Deshpande S."/>
            <person name="Wang X."/>
            <person name="Wu X."/>
            <person name="Mitros T."/>
            <person name="Triplett J."/>
            <person name="Yang X."/>
            <person name="Ye C.Y."/>
            <person name="Mauro-Herrera M."/>
            <person name="Wang L."/>
            <person name="Li P."/>
            <person name="Sharma M."/>
            <person name="Sharma R."/>
            <person name="Ronald P.C."/>
            <person name="Panaud O."/>
            <person name="Kellogg E.A."/>
            <person name="Brutnell T.P."/>
            <person name="Doust A.N."/>
            <person name="Tuskan G.A."/>
            <person name="Rokhsar D."/>
            <person name="Devos K.M."/>
        </authorList>
    </citation>
    <scope>NUCLEOTIDE SEQUENCE [LARGE SCALE GENOMIC DNA]</scope>
    <source>
        <strain evidence="2">Yugu1</strain>
    </source>
</reference>
<evidence type="ECO:0000256" key="1">
    <source>
        <dbReference type="SAM" id="MobiDB-lite"/>
    </source>
</evidence>
<name>A0A368PP66_SETIT</name>
<evidence type="ECO:0000313" key="2">
    <source>
        <dbReference type="EMBL" id="RCV07439.1"/>
    </source>
</evidence>
<feature type="compositionally biased region" description="Basic and acidic residues" evidence="1">
    <location>
        <begin position="53"/>
        <end position="67"/>
    </location>
</feature>
<organism evidence="2">
    <name type="scientific">Setaria italica</name>
    <name type="common">Foxtail millet</name>
    <name type="synonym">Panicum italicum</name>
    <dbReference type="NCBI Taxonomy" id="4555"/>
    <lineage>
        <taxon>Eukaryota</taxon>
        <taxon>Viridiplantae</taxon>
        <taxon>Streptophyta</taxon>
        <taxon>Embryophyta</taxon>
        <taxon>Tracheophyta</taxon>
        <taxon>Spermatophyta</taxon>
        <taxon>Magnoliopsida</taxon>
        <taxon>Liliopsida</taxon>
        <taxon>Poales</taxon>
        <taxon>Poaceae</taxon>
        <taxon>PACMAD clade</taxon>
        <taxon>Panicoideae</taxon>
        <taxon>Panicodae</taxon>
        <taxon>Paniceae</taxon>
        <taxon>Cenchrinae</taxon>
        <taxon>Setaria</taxon>
    </lineage>
</organism>
<proteinExistence type="predicted"/>
<accession>A0A368PP66</accession>
<reference evidence="2" key="2">
    <citation type="submission" date="2015-07" db="EMBL/GenBank/DDBJ databases">
        <authorList>
            <person name="Noorani M."/>
        </authorList>
    </citation>
    <scope>NUCLEOTIDE SEQUENCE</scope>
    <source>
        <strain evidence="2">Yugu1</strain>
    </source>
</reference>
<protein>
    <submittedName>
        <fullName evidence="2">Uncharacterized protein</fullName>
    </submittedName>
</protein>
<feature type="compositionally biased region" description="Basic and acidic residues" evidence="1">
    <location>
        <begin position="26"/>
        <end position="35"/>
    </location>
</feature>
<dbReference type="AlphaFoldDB" id="A0A368PP66"/>
<gene>
    <name evidence="2" type="ORF">SETIT_1G244600v2</name>
</gene>
<dbReference type="EMBL" id="CM003528">
    <property type="protein sequence ID" value="RCV07439.1"/>
    <property type="molecule type" value="Genomic_DNA"/>
</dbReference>
<feature type="region of interest" description="Disordered" evidence="1">
    <location>
        <begin position="1"/>
        <end position="82"/>
    </location>
</feature>
<sequence length="240" mass="25860">MDLRPSSGGHESCEPTFSQTPACGREGADEGRTGERGQATGVRTEGWMGASCRRADGGELPSDRQVDGGELPAADTRGRRGAERNGGAVFFHSLLDVEANGALQLDSLENRAAKSRFGSASLILARSRAAGALLNAPLVRCSVQINRLPRGNSSSALLATCLLSVRCRRAAMPPTLTRQQLSQVIRGRLEAWRVRNNCVRITWIKRTNGLRMRITPTLVLAVPMPALGMEEYLLSSHSLI</sequence>